<dbReference type="InterPro" id="IPR050179">
    <property type="entry name" value="Trans_hexapeptide_repeat"/>
</dbReference>
<organism evidence="5 6">
    <name type="scientific">Sphingomonas aerophila</name>
    <dbReference type="NCBI Taxonomy" id="1344948"/>
    <lineage>
        <taxon>Bacteria</taxon>
        <taxon>Pseudomonadati</taxon>
        <taxon>Pseudomonadota</taxon>
        <taxon>Alphaproteobacteria</taxon>
        <taxon>Sphingomonadales</taxon>
        <taxon>Sphingomonadaceae</taxon>
        <taxon>Sphingomonas</taxon>
    </lineage>
</organism>
<evidence type="ECO:0008006" key="7">
    <source>
        <dbReference type="Google" id="ProtNLM"/>
    </source>
</evidence>
<gene>
    <name evidence="5" type="ORF">FHS94_003708</name>
</gene>
<dbReference type="EMBL" id="JACIJK010000015">
    <property type="protein sequence ID" value="MBB5716836.1"/>
    <property type="molecule type" value="Genomic_DNA"/>
</dbReference>
<reference evidence="5 6" key="1">
    <citation type="submission" date="2020-08" db="EMBL/GenBank/DDBJ databases">
        <title>Genomic Encyclopedia of Type Strains, Phase IV (KMG-IV): sequencing the most valuable type-strain genomes for metagenomic binning, comparative biology and taxonomic classification.</title>
        <authorList>
            <person name="Goeker M."/>
        </authorList>
    </citation>
    <scope>NUCLEOTIDE SEQUENCE [LARGE SCALE GENOMIC DNA]</scope>
    <source>
        <strain evidence="5 6">DSM 100044</strain>
    </source>
</reference>
<comment type="similarity">
    <text evidence="1">Belongs to the transferase hexapeptide repeat family.</text>
</comment>
<keyword evidence="2" id="KW-0808">Transferase</keyword>
<accession>A0A7W9BGK9</accession>
<evidence type="ECO:0000313" key="6">
    <source>
        <dbReference type="Proteomes" id="UP000546200"/>
    </source>
</evidence>
<dbReference type="PANTHER" id="PTHR43300">
    <property type="entry name" value="ACETYLTRANSFERASE"/>
    <property type="match status" value="1"/>
</dbReference>
<evidence type="ECO:0000313" key="5">
    <source>
        <dbReference type="EMBL" id="MBB5716836.1"/>
    </source>
</evidence>
<dbReference type="RefSeq" id="WP_184060447.1">
    <property type="nucleotide sequence ID" value="NZ_JACIJK010000015.1"/>
</dbReference>
<keyword evidence="3" id="KW-0677">Repeat</keyword>
<dbReference type="PROSITE" id="PS00101">
    <property type="entry name" value="HEXAPEP_TRANSFERASES"/>
    <property type="match status" value="1"/>
</dbReference>
<keyword evidence="6" id="KW-1185">Reference proteome</keyword>
<dbReference type="GO" id="GO:0016746">
    <property type="term" value="F:acyltransferase activity"/>
    <property type="evidence" value="ECO:0007669"/>
    <property type="project" value="UniProtKB-KW"/>
</dbReference>
<dbReference type="PANTHER" id="PTHR43300:SF11">
    <property type="entry name" value="ACETYLTRANSFERASE RV3034C-RELATED"/>
    <property type="match status" value="1"/>
</dbReference>
<dbReference type="Gene3D" id="2.160.10.10">
    <property type="entry name" value="Hexapeptide repeat proteins"/>
    <property type="match status" value="1"/>
</dbReference>
<keyword evidence="4" id="KW-0012">Acyltransferase</keyword>
<name>A0A7W9BGK9_9SPHN</name>
<dbReference type="SUPFAM" id="SSF51161">
    <property type="entry name" value="Trimeric LpxA-like enzymes"/>
    <property type="match status" value="1"/>
</dbReference>
<evidence type="ECO:0000256" key="2">
    <source>
        <dbReference type="ARBA" id="ARBA00022679"/>
    </source>
</evidence>
<proteinExistence type="inferred from homology"/>
<dbReference type="AlphaFoldDB" id="A0A7W9BGK9"/>
<dbReference type="InterPro" id="IPR018357">
    <property type="entry name" value="Hexapep_transf_CS"/>
</dbReference>
<dbReference type="InterPro" id="IPR011004">
    <property type="entry name" value="Trimer_LpxA-like_sf"/>
</dbReference>
<dbReference type="InterPro" id="IPR001451">
    <property type="entry name" value="Hexapep"/>
</dbReference>
<evidence type="ECO:0000256" key="1">
    <source>
        <dbReference type="ARBA" id="ARBA00007274"/>
    </source>
</evidence>
<sequence>MEEPLWDNDQSIGWRLTPKVEALLRDRRIGVRPAGQRRFDHIIFPKSVTVEAYCSFPAQPEFFDLGAFSYSESSEYSGRVSVGRYTSIASGVEFFGERHPSEWVTQSMITYDFNYPGIAAAHLDFGGGFPPPAQFPNRYGGPVVIGHDVWIGRNVQIARDVTIGHGAVIAAGSVVTKDVAPYTIVGGVPAKPIRLRLPEPLVQALLESEWWNYEPPVLWEFDFRDPEQFCRRLAEAKRAGRVTRFEPLTTTAAQFAQALRAS</sequence>
<comment type="caution">
    <text evidence="5">The sequence shown here is derived from an EMBL/GenBank/DDBJ whole genome shotgun (WGS) entry which is preliminary data.</text>
</comment>
<evidence type="ECO:0000256" key="3">
    <source>
        <dbReference type="ARBA" id="ARBA00022737"/>
    </source>
</evidence>
<dbReference type="Pfam" id="PF00132">
    <property type="entry name" value="Hexapep"/>
    <property type="match status" value="1"/>
</dbReference>
<protein>
    <recommendedName>
        <fullName evidence="7">Acetyltransferase</fullName>
    </recommendedName>
</protein>
<dbReference type="CDD" id="cd03349">
    <property type="entry name" value="LbH_XAT"/>
    <property type="match status" value="1"/>
</dbReference>
<evidence type="ECO:0000256" key="4">
    <source>
        <dbReference type="ARBA" id="ARBA00023315"/>
    </source>
</evidence>
<dbReference type="Proteomes" id="UP000546200">
    <property type="component" value="Unassembled WGS sequence"/>
</dbReference>